<name>A0A5D6WN97_9FIRM</name>
<dbReference type="Proteomes" id="UP000322783">
    <property type="component" value="Unassembled WGS sequence"/>
</dbReference>
<organism evidence="3 4">
    <name type="scientific">Selenomonas caprae</name>
    <dbReference type="NCBI Taxonomy" id="2606905"/>
    <lineage>
        <taxon>Bacteria</taxon>
        <taxon>Bacillati</taxon>
        <taxon>Bacillota</taxon>
        <taxon>Negativicutes</taxon>
        <taxon>Selenomonadales</taxon>
        <taxon>Selenomonadaceae</taxon>
        <taxon>Selenomonas</taxon>
    </lineage>
</organism>
<sequence>MDLFLLRKFGGFTLADEKRPEIKREPEYTIKFIPPQGGDVKNIHLSAQALKIGAVSLAAGALLFVGAFSYAVYSTFAVRSGASEVRELREVNKIQQEQLLNLSKKANALQEQMDQLRQIENDLRRMSGAAPAKDSDAQAPSSPAADGNGGDGTHDGQGGPIVQPDFNNVGQVLDLVEQGLAVRRQSLLELKQQLQARQDMMGTSSLNDLGMPGGTVPAIWPARGDVSSPYGLRWNGSDFHPGIDIANDMGTPIVATADGIVTTAGWNSGGYGNMVDIDHGNGIMTRYGHAMQVAVVAGQHVRRGQVIAYMGSTGFSTGPHVHYEVRINGTPVNPSTYLH</sequence>
<dbReference type="AlphaFoldDB" id="A0A5D6WN97"/>
<reference evidence="3 4" key="1">
    <citation type="submission" date="2019-08" db="EMBL/GenBank/DDBJ databases">
        <title>Selenomonas sp. mPRGC5 and Selenomonas sp. mPRGC8 isolated from ruminal fluid of dairy goat (Capra hircus).</title>
        <authorList>
            <person name="Poothong S."/>
            <person name="Nuengjamnong C."/>
            <person name="Tanasupawat S."/>
        </authorList>
    </citation>
    <scope>NUCLEOTIDE SEQUENCE [LARGE SCALE GENOMIC DNA]</scope>
    <source>
        <strain evidence="4">mPRGC8</strain>
    </source>
</reference>
<dbReference type="CDD" id="cd12797">
    <property type="entry name" value="M23_peptidase"/>
    <property type="match status" value="1"/>
</dbReference>
<evidence type="ECO:0000313" key="4">
    <source>
        <dbReference type="Proteomes" id="UP000322783"/>
    </source>
</evidence>
<dbReference type="Pfam" id="PF01551">
    <property type="entry name" value="Peptidase_M23"/>
    <property type="match status" value="1"/>
</dbReference>
<dbReference type="SUPFAM" id="SSF51261">
    <property type="entry name" value="Duplicated hybrid motif"/>
    <property type="match status" value="1"/>
</dbReference>
<feature type="region of interest" description="Disordered" evidence="1">
    <location>
        <begin position="127"/>
        <end position="164"/>
    </location>
</feature>
<feature type="compositionally biased region" description="Low complexity" evidence="1">
    <location>
        <begin position="129"/>
        <end position="146"/>
    </location>
</feature>
<dbReference type="PANTHER" id="PTHR21666:SF270">
    <property type="entry name" value="MUREIN HYDROLASE ACTIVATOR ENVC"/>
    <property type="match status" value="1"/>
</dbReference>
<keyword evidence="4" id="KW-1185">Reference proteome</keyword>
<evidence type="ECO:0000259" key="2">
    <source>
        <dbReference type="Pfam" id="PF01551"/>
    </source>
</evidence>
<dbReference type="GO" id="GO:0004222">
    <property type="term" value="F:metalloendopeptidase activity"/>
    <property type="evidence" value="ECO:0007669"/>
    <property type="project" value="TreeGrafter"/>
</dbReference>
<dbReference type="EMBL" id="VTOZ01000009">
    <property type="protein sequence ID" value="TYZ29290.1"/>
    <property type="molecule type" value="Genomic_DNA"/>
</dbReference>
<dbReference type="Gene3D" id="2.70.70.10">
    <property type="entry name" value="Glucose Permease (Domain IIA)"/>
    <property type="match status" value="1"/>
</dbReference>
<dbReference type="InterPro" id="IPR050570">
    <property type="entry name" value="Cell_wall_metabolism_enzyme"/>
</dbReference>
<dbReference type="InterPro" id="IPR011055">
    <property type="entry name" value="Dup_hybrid_motif"/>
</dbReference>
<proteinExistence type="predicted"/>
<accession>A0A5D6WN97</accession>
<feature type="compositionally biased region" description="Gly residues" evidence="1">
    <location>
        <begin position="147"/>
        <end position="159"/>
    </location>
</feature>
<evidence type="ECO:0000313" key="3">
    <source>
        <dbReference type="EMBL" id="TYZ29290.1"/>
    </source>
</evidence>
<feature type="domain" description="M23ase beta-sheet core" evidence="2">
    <location>
        <begin position="239"/>
        <end position="334"/>
    </location>
</feature>
<protein>
    <submittedName>
        <fullName evidence="3">Peptidoglycan DD-metalloendopeptidase family protein</fullName>
    </submittedName>
</protein>
<dbReference type="InterPro" id="IPR016047">
    <property type="entry name" value="M23ase_b-sheet_dom"/>
</dbReference>
<evidence type="ECO:0000256" key="1">
    <source>
        <dbReference type="SAM" id="MobiDB-lite"/>
    </source>
</evidence>
<comment type="caution">
    <text evidence="3">The sequence shown here is derived from an EMBL/GenBank/DDBJ whole genome shotgun (WGS) entry which is preliminary data.</text>
</comment>
<dbReference type="PANTHER" id="PTHR21666">
    <property type="entry name" value="PEPTIDASE-RELATED"/>
    <property type="match status" value="1"/>
</dbReference>
<gene>
    <name evidence="3" type="ORF">FZ041_05950</name>
</gene>